<accession>A0A9C9NHN1</accession>
<evidence type="ECO:0000313" key="2">
    <source>
        <dbReference type="Proteomes" id="UP000885680"/>
    </source>
</evidence>
<name>A0A9C9NHN1_9HYPH</name>
<protein>
    <submittedName>
        <fullName evidence="1">Uncharacterized protein</fullName>
    </submittedName>
</protein>
<dbReference type="Proteomes" id="UP000885680">
    <property type="component" value="Unassembled WGS sequence"/>
</dbReference>
<sequence>MTLNLHRYDWIVINSGAGDDSLAMLDEVVRLATMQGVERSRLVVVYDDPYDDRFAGRRRALAETQARYYGLRFQGVSRDGPGSTSWRRRAKMITTLVNAVRLNRGNGHPVQALNCFGFHADESPARAKLMVFGRDARLSNSKRLIDTWLPIHAWTTDDVSTRVRKTGVPRIDKKECE</sequence>
<dbReference type="InterPro" id="IPR014729">
    <property type="entry name" value="Rossmann-like_a/b/a_fold"/>
</dbReference>
<evidence type="ECO:0000313" key="1">
    <source>
        <dbReference type="EMBL" id="HEU02033.1"/>
    </source>
</evidence>
<dbReference type="Gene3D" id="3.40.50.620">
    <property type="entry name" value="HUPs"/>
    <property type="match status" value="1"/>
</dbReference>
<dbReference type="SUPFAM" id="SSF52402">
    <property type="entry name" value="Adenine nucleotide alpha hydrolases-like"/>
    <property type="match status" value="1"/>
</dbReference>
<reference evidence="1" key="1">
    <citation type="journal article" date="2020" name="mSystems">
        <title>Genome- and Community-Level Interaction Insights into Carbon Utilization and Element Cycling Functions of Hydrothermarchaeota in Hydrothermal Sediment.</title>
        <authorList>
            <person name="Zhou Z."/>
            <person name="Liu Y."/>
            <person name="Xu W."/>
            <person name="Pan J."/>
            <person name="Luo Z.H."/>
            <person name="Li M."/>
        </authorList>
    </citation>
    <scope>NUCLEOTIDE SEQUENCE</scope>
    <source>
        <strain evidence="1">HyVt-347</strain>
    </source>
</reference>
<gene>
    <name evidence="1" type="ORF">ENH89_17220</name>
</gene>
<organism evidence="1 2">
    <name type="scientific">Aurantimonas coralicida</name>
    <dbReference type="NCBI Taxonomy" id="182270"/>
    <lineage>
        <taxon>Bacteria</taxon>
        <taxon>Pseudomonadati</taxon>
        <taxon>Pseudomonadota</taxon>
        <taxon>Alphaproteobacteria</taxon>
        <taxon>Hyphomicrobiales</taxon>
        <taxon>Aurantimonadaceae</taxon>
        <taxon>Aurantimonas</taxon>
    </lineage>
</organism>
<comment type="caution">
    <text evidence="1">The sequence shown here is derived from an EMBL/GenBank/DDBJ whole genome shotgun (WGS) entry which is preliminary data.</text>
</comment>
<proteinExistence type="predicted"/>
<dbReference type="AlphaFoldDB" id="A0A9C9NHN1"/>
<dbReference type="EMBL" id="DRGN01000250">
    <property type="protein sequence ID" value="HEU02033.1"/>
    <property type="molecule type" value="Genomic_DNA"/>
</dbReference>